<evidence type="ECO:0000313" key="3">
    <source>
        <dbReference type="Proteomes" id="UP000027920"/>
    </source>
</evidence>
<keyword evidence="3" id="KW-1185">Reference proteome</keyword>
<comment type="caution">
    <text evidence="2">The sequence shown here is derived from an EMBL/GenBank/DDBJ whole genome shotgun (WGS) entry which is preliminary data.</text>
</comment>
<dbReference type="InterPro" id="IPR032710">
    <property type="entry name" value="NTF2-like_dom_sf"/>
</dbReference>
<dbReference type="VEuPathDB" id="FungiDB:A1O9_10409"/>
<dbReference type="HOGENOM" id="CLU_067875_1_1_1"/>
<dbReference type="SUPFAM" id="SSF54427">
    <property type="entry name" value="NTF2-like"/>
    <property type="match status" value="1"/>
</dbReference>
<proteinExistence type="predicted"/>
<organism evidence="2 3">
    <name type="scientific">Exophiala aquamarina CBS 119918</name>
    <dbReference type="NCBI Taxonomy" id="1182545"/>
    <lineage>
        <taxon>Eukaryota</taxon>
        <taxon>Fungi</taxon>
        <taxon>Dikarya</taxon>
        <taxon>Ascomycota</taxon>
        <taxon>Pezizomycotina</taxon>
        <taxon>Eurotiomycetes</taxon>
        <taxon>Chaetothyriomycetidae</taxon>
        <taxon>Chaetothyriales</taxon>
        <taxon>Herpotrichiellaceae</taxon>
        <taxon>Exophiala</taxon>
    </lineage>
</organism>
<name>A0A072NZZ8_9EURO</name>
<evidence type="ECO:0000259" key="1">
    <source>
        <dbReference type="Pfam" id="PF13577"/>
    </source>
</evidence>
<accession>A0A072NZZ8</accession>
<dbReference type="Pfam" id="PF13577">
    <property type="entry name" value="SnoaL_4"/>
    <property type="match status" value="1"/>
</dbReference>
<sequence>MTPTKAEILLAEVEIRHLLVRERYYRDTAQWTKFRESWHPDASHTKIQVSWFSGNIDEFLAASQEMVKGGTLATHLIMPVDIHLSPCHQRAVSESTGNITFKFKVEEETYELVSWTRFISRLEKVGEDWKLAGLEAIYDRDSITVAMPSTHGDGAHGTSFKHVGRRESYSSLAWFLEQRGLPVSDDLAGTDRPQSVEELMVRQFDWLDK</sequence>
<reference evidence="2 3" key="1">
    <citation type="submission" date="2013-03" db="EMBL/GenBank/DDBJ databases">
        <title>The Genome Sequence of Exophiala aquamarina CBS 119918.</title>
        <authorList>
            <consortium name="The Broad Institute Genomics Platform"/>
            <person name="Cuomo C."/>
            <person name="de Hoog S."/>
            <person name="Gorbushina A."/>
            <person name="Walker B."/>
            <person name="Young S.K."/>
            <person name="Zeng Q."/>
            <person name="Gargeya S."/>
            <person name="Fitzgerald M."/>
            <person name="Haas B."/>
            <person name="Abouelleil A."/>
            <person name="Allen A.W."/>
            <person name="Alvarado L."/>
            <person name="Arachchi H.M."/>
            <person name="Berlin A.M."/>
            <person name="Chapman S.B."/>
            <person name="Gainer-Dewar J."/>
            <person name="Goldberg J."/>
            <person name="Griggs A."/>
            <person name="Gujja S."/>
            <person name="Hansen M."/>
            <person name="Howarth C."/>
            <person name="Imamovic A."/>
            <person name="Ireland A."/>
            <person name="Larimer J."/>
            <person name="McCowan C."/>
            <person name="Murphy C."/>
            <person name="Pearson M."/>
            <person name="Poon T.W."/>
            <person name="Priest M."/>
            <person name="Roberts A."/>
            <person name="Saif S."/>
            <person name="Shea T."/>
            <person name="Sisk P."/>
            <person name="Sykes S."/>
            <person name="Wortman J."/>
            <person name="Nusbaum C."/>
            <person name="Birren B."/>
        </authorList>
    </citation>
    <scope>NUCLEOTIDE SEQUENCE [LARGE SCALE GENOMIC DNA]</scope>
    <source>
        <strain evidence="2 3">CBS 119918</strain>
    </source>
</reference>
<dbReference type="Gene3D" id="3.10.450.50">
    <property type="match status" value="1"/>
</dbReference>
<dbReference type="RefSeq" id="XP_013256024.1">
    <property type="nucleotide sequence ID" value="XM_013400570.1"/>
</dbReference>
<protein>
    <recommendedName>
        <fullName evidence="1">SnoaL-like domain-containing protein</fullName>
    </recommendedName>
</protein>
<dbReference type="Proteomes" id="UP000027920">
    <property type="component" value="Unassembled WGS sequence"/>
</dbReference>
<dbReference type="EMBL" id="AMGV01000013">
    <property type="protein sequence ID" value="KEF53434.1"/>
    <property type="molecule type" value="Genomic_DNA"/>
</dbReference>
<dbReference type="AlphaFoldDB" id="A0A072NZZ8"/>
<dbReference type="OrthoDB" id="3724021at2759"/>
<feature type="domain" description="SnoaL-like" evidence="1">
    <location>
        <begin position="9"/>
        <end position="132"/>
    </location>
</feature>
<gene>
    <name evidence="2" type="ORF">A1O9_10409</name>
</gene>
<evidence type="ECO:0000313" key="2">
    <source>
        <dbReference type="EMBL" id="KEF53434.1"/>
    </source>
</evidence>
<dbReference type="InterPro" id="IPR037401">
    <property type="entry name" value="SnoaL-like"/>
</dbReference>
<dbReference type="GeneID" id="25285313"/>